<dbReference type="Proteomes" id="UP001501459">
    <property type="component" value="Unassembled WGS sequence"/>
</dbReference>
<sequence>MEPSTKLSKRLKKVASFVLPGSRFADIGSDHAYLPCYVCLRDPSAYAIVGELNKGPLQRARQTVSWNGLTDRIDVRSGDGLAVFHRGEVNTVVIAGMGGSLIHTILSDGEAHLMGLERIIVQPNTDERNVRQWFSTHGYSIIGESMVEDNGRIYEIIVADKMAGSQQLTGKQLLFGPHLLKQKPDLFYRKWEKEHMKQRHIIDQMTYAKYPDNPKIAMIEKETKWIKEELGHDCP</sequence>
<keyword evidence="2" id="KW-1185">Reference proteome</keyword>
<accession>A0ABN0ZCP9</accession>
<dbReference type="InterPro" id="IPR006901">
    <property type="entry name" value="TrmK"/>
</dbReference>
<organism evidence="1 2">
    <name type="scientific">Lentibacillus halophilus</name>
    <dbReference type="NCBI Taxonomy" id="295065"/>
    <lineage>
        <taxon>Bacteria</taxon>
        <taxon>Bacillati</taxon>
        <taxon>Bacillota</taxon>
        <taxon>Bacilli</taxon>
        <taxon>Bacillales</taxon>
        <taxon>Bacillaceae</taxon>
        <taxon>Lentibacillus</taxon>
    </lineage>
</organism>
<dbReference type="PANTHER" id="PTHR38451">
    <property type="entry name" value="TRNA (ADENINE(22)-N(1))-METHYLTRANSFERASE"/>
    <property type="match status" value="1"/>
</dbReference>
<protein>
    <submittedName>
        <fullName evidence="1">tRNA (Adenine(22)-N(1))-methyltransferase TrmK</fullName>
    </submittedName>
</protein>
<dbReference type="SUPFAM" id="SSF53335">
    <property type="entry name" value="S-adenosyl-L-methionine-dependent methyltransferases"/>
    <property type="match status" value="1"/>
</dbReference>
<comment type="caution">
    <text evidence="1">The sequence shown here is derived from an EMBL/GenBank/DDBJ whole genome shotgun (WGS) entry which is preliminary data.</text>
</comment>
<evidence type="ECO:0000313" key="2">
    <source>
        <dbReference type="Proteomes" id="UP001501459"/>
    </source>
</evidence>
<dbReference type="RefSeq" id="WP_343752803.1">
    <property type="nucleotide sequence ID" value="NZ_BAAADM010000054.1"/>
</dbReference>
<gene>
    <name evidence="1" type="ORF">GCM10008983_20460</name>
</gene>
<dbReference type="PANTHER" id="PTHR38451:SF1">
    <property type="entry name" value="TRNA (ADENINE(22)-N(1))-METHYLTRANSFERASE"/>
    <property type="match status" value="1"/>
</dbReference>
<dbReference type="InterPro" id="IPR029063">
    <property type="entry name" value="SAM-dependent_MTases_sf"/>
</dbReference>
<evidence type="ECO:0000313" key="1">
    <source>
        <dbReference type="EMBL" id="GAA0443180.1"/>
    </source>
</evidence>
<name>A0ABN0ZCP9_9BACI</name>
<dbReference type="EMBL" id="BAAADM010000054">
    <property type="protein sequence ID" value="GAA0443180.1"/>
    <property type="molecule type" value="Genomic_DNA"/>
</dbReference>
<proteinExistence type="predicted"/>
<dbReference type="Gene3D" id="1.10.287.1890">
    <property type="match status" value="1"/>
</dbReference>
<dbReference type="Gene3D" id="3.40.50.150">
    <property type="entry name" value="Vaccinia Virus protein VP39"/>
    <property type="match status" value="1"/>
</dbReference>
<dbReference type="PIRSF" id="PIRSF018637">
    <property type="entry name" value="TrmK"/>
    <property type="match status" value="1"/>
</dbReference>
<dbReference type="Pfam" id="PF04816">
    <property type="entry name" value="TrmK"/>
    <property type="match status" value="1"/>
</dbReference>
<reference evidence="1 2" key="1">
    <citation type="journal article" date="2019" name="Int. J. Syst. Evol. Microbiol.">
        <title>The Global Catalogue of Microorganisms (GCM) 10K type strain sequencing project: providing services to taxonomists for standard genome sequencing and annotation.</title>
        <authorList>
            <consortium name="The Broad Institute Genomics Platform"/>
            <consortium name="The Broad Institute Genome Sequencing Center for Infectious Disease"/>
            <person name="Wu L."/>
            <person name="Ma J."/>
        </authorList>
    </citation>
    <scope>NUCLEOTIDE SEQUENCE [LARGE SCALE GENOMIC DNA]</scope>
    <source>
        <strain evidence="1 2">JCM 12149</strain>
    </source>
</reference>